<dbReference type="EMBL" id="RCMV01000050">
    <property type="protein sequence ID" value="KAG3226753.1"/>
    <property type="molecule type" value="Genomic_DNA"/>
</dbReference>
<organism evidence="5 6">
    <name type="scientific">Phytophthora cactorum</name>
    <dbReference type="NCBI Taxonomy" id="29920"/>
    <lineage>
        <taxon>Eukaryota</taxon>
        <taxon>Sar</taxon>
        <taxon>Stramenopiles</taxon>
        <taxon>Oomycota</taxon>
        <taxon>Peronosporomycetes</taxon>
        <taxon>Peronosporales</taxon>
        <taxon>Peronosporaceae</taxon>
        <taxon>Phytophthora</taxon>
    </lineage>
</organism>
<dbReference type="VEuPathDB" id="FungiDB:PC110_g6009"/>
<dbReference type="OrthoDB" id="117285at2759"/>
<evidence type="ECO:0000313" key="4">
    <source>
        <dbReference type="EMBL" id="KAG3226753.1"/>
    </source>
</evidence>
<evidence type="ECO:0000313" key="5">
    <source>
        <dbReference type="EMBL" id="RAW37712.1"/>
    </source>
</evidence>
<dbReference type="Proteomes" id="UP000697107">
    <property type="component" value="Unassembled WGS sequence"/>
</dbReference>
<gene>
    <name evidence="5" type="ORF">PC110_g6009</name>
    <name evidence="2" type="ORF">PC115_g4406</name>
    <name evidence="1" type="ORF">PC117_g23617</name>
    <name evidence="3" type="ORF">PC118_g4518</name>
    <name evidence="4" type="ORF">PC129_g2655</name>
</gene>
<dbReference type="EMBL" id="MJFZ01000105">
    <property type="protein sequence ID" value="RAW37712.1"/>
    <property type="molecule type" value="Genomic_DNA"/>
</dbReference>
<keyword evidence="6" id="KW-1185">Reference proteome</keyword>
<dbReference type="AlphaFoldDB" id="A0A329SQ50"/>
<evidence type="ECO:0000313" key="6">
    <source>
        <dbReference type="Proteomes" id="UP000251314"/>
    </source>
</evidence>
<evidence type="ECO:0000313" key="2">
    <source>
        <dbReference type="EMBL" id="KAG2937117.1"/>
    </source>
</evidence>
<dbReference type="EMBL" id="RCMI01000083">
    <property type="protein sequence ID" value="KAG2937117.1"/>
    <property type="molecule type" value="Genomic_DNA"/>
</dbReference>
<dbReference type="EMBL" id="RCML01000085">
    <property type="protein sequence ID" value="KAG2992521.1"/>
    <property type="molecule type" value="Genomic_DNA"/>
</dbReference>
<reference evidence="5 6" key="1">
    <citation type="submission" date="2018-01" db="EMBL/GenBank/DDBJ databases">
        <title>Draft genome of the strawberry crown rot pathogen Phytophthora cactorum.</title>
        <authorList>
            <person name="Armitage A.D."/>
            <person name="Lysoe E."/>
            <person name="Nellist C.F."/>
            <person name="Harrison R.J."/>
            <person name="Brurberg M.B."/>
        </authorList>
    </citation>
    <scope>NUCLEOTIDE SEQUENCE [LARGE SCALE GENOMIC DNA]</scope>
    <source>
        <strain evidence="5 6">10300</strain>
    </source>
</reference>
<accession>A0A329SQ50</accession>
<dbReference type="EMBL" id="RCMK01001454">
    <property type="protein sequence ID" value="KAG2893994.1"/>
    <property type="molecule type" value="Genomic_DNA"/>
</dbReference>
<evidence type="ECO:0000313" key="3">
    <source>
        <dbReference type="EMBL" id="KAG2992521.1"/>
    </source>
</evidence>
<protein>
    <recommendedName>
        <fullName evidence="7">Aspartic peptidase domain</fullName>
    </recommendedName>
</protein>
<evidence type="ECO:0008006" key="7">
    <source>
        <dbReference type="Google" id="ProtNLM"/>
    </source>
</evidence>
<dbReference type="Gene3D" id="2.40.70.10">
    <property type="entry name" value="Acid Proteases"/>
    <property type="match status" value="1"/>
</dbReference>
<proteinExistence type="predicted"/>
<dbReference type="Proteomes" id="UP000736787">
    <property type="component" value="Unassembled WGS sequence"/>
</dbReference>
<dbReference type="InterPro" id="IPR021109">
    <property type="entry name" value="Peptidase_aspartic_dom_sf"/>
</dbReference>
<comment type="caution">
    <text evidence="5">The sequence shown here is derived from an EMBL/GenBank/DDBJ whole genome shotgun (WGS) entry which is preliminary data.</text>
</comment>
<sequence length="140" mass="15454">MGVADLLLGESRGYWKYHAPGKWFRQAKVGGKINNEKAIMLLYCGAEVSILDTAFARKAGCHIDRSQIQDCVGIGENVYTTNEKARIKITLAGCLVYCFDIWVGDLTGQDDILGLDFMVPAGVRLDLADGTMCFPDEMRI</sequence>
<dbReference type="Proteomes" id="UP000760860">
    <property type="component" value="Unassembled WGS sequence"/>
</dbReference>
<name>A0A329SQ50_9STRA</name>
<dbReference type="SUPFAM" id="SSF50630">
    <property type="entry name" value="Acid proteases"/>
    <property type="match status" value="1"/>
</dbReference>
<evidence type="ECO:0000313" key="1">
    <source>
        <dbReference type="EMBL" id="KAG2893994.1"/>
    </source>
</evidence>
<dbReference type="Proteomes" id="UP000774804">
    <property type="component" value="Unassembled WGS sequence"/>
</dbReference>
<dbReference type="Proteomes" id="UP000251314">
    <property type="component" value="Unassembled WGS sequence"/>
</dbReference>
<reference evidence="1" key="2">
    <citation type="submission" date="2018-10" db="EMBL/GenBank/DDBJ databases">
        <title>Effector identification in a new, highly contiguous assembly of the strawberry crown rot pathogen Phytophthora cactorum.</title>
        <authorList>
            <person name="Armitage A.D."/>
            <person name="Nellist C.F."/>
            <person name="Bates H."/>
            <person name="Vickerstaff R.J."/>
            <person name="Harrison R.J."/>
        </authorList>
    </citation>
    <scope>NUCLEOTIDE SEQUENCE</scope>
    <source>
        <strain evidence="2">4032</strain>
        <strain evidence="1">4040</strain>
        <strain evidence="3">P415</strain>
        <strain evidence="4">P421</strain>
    </source>
</reference>